<reference evidence="1" key="1">
    <citation type="submission" date="2019-08" db="EMBL/GenBank/DDBJ databases">
        <authorList>
            <person name="Kucharzyk K."/>
            <person name="Murdoch R.W."/>
            <person name="Higgins S."/>
            <person name="Loffler F."/>
        </authorList>
    </citation>
    <scope>NUCLEOTIDE SEQUENCE</scope>
</reference>
<gene>
    <name evidence="1" type="ORF">SDC9_59812</name>
</gene>
<accession>A0A644XB76</accession>
<sequence>MTVTGLSGMGKTNLLLSLCAQGAAAGLNVFAVEPVKSEYQILAGSLPNMKLFAAGSIDAPYMINLFLPPEGVELSQYRSALGDVFRVAFDMPTPLDSVFERALTRAYRRYGWRETSKAGDPEAQPFGLCEFLRVFREVVATSDYSSEVKGNLMGAGFFRLLSLVERDPLTFDTVHSIPAGDLMSGLTVLNLNEIRSDTHKALIMAVTLMGLAAYFRGRHRTGRGLQDLIFIDEAHVLLDSAPTGGEGNGRDPSASLRRLVEHMLMEFRALGVGVILSDQLPSRMGRAILAAAGAQCAFRVTEGSEVALLSDVMGLDGEGRKALARLGFGQMLLSCPLLPEGPLLLRTRDTAAFLAPPDEARLRAASEAYAAAHPKLFRPFAECGLCLRQDCDLRLRLEGKHCAGLLLDACGKIPAGKESLTAYLKALPIALTRAYRCSPGAPRFPYLCRCTAIQFFRGALLEGASVLTPVQSRAILEEALRNHPVRSVRHG</sequence>
<evidence type="ECO:0008006" key="2">
    <source>
        <dbReference type="Google" id="ProtNLM"/>
    </source>
</evidence>
<proteinExistence type="predicted"/>
<dbReference type="EMBL" id="VSSQ01002122">
    <property type="protein sequence ID" value="MPM13455.1"/>
    <property type="molecule type" value="Genomic_DNA"/>
</dbReference>
<protein>
    <recommendedName>
        <fullName evidence="2">Helicase HerA central domain-containing protein</fullName>
    </recommendedName>
</protein>
<name>A0A644XB76_9ZZZZ</name>
<dbReference type="InterPro" id="IPR027417">
    <property type="entry name" value="P-loop_NTPase"/>
</dbReference>
<dbReference type="PANTHER" id="PTHR42957:SF1">
    <property type="entry name" value="HELICASE MJ1565-RELATED"/>
    <property type="match status" value="1"/>
</dbReference>
<dbReference type="SUPFAM" id="SSF52540">
    <property type="entry name" value="P-loop containing nucleoside triphosphate hydrolases"/>
    <property type="match status" value="1"/>
</dbReference>
<dbReference type="AlphaFoldDB" id="A0A644XB76"/>
<dbReference type="Gene3D" id="3.40.50.300">
    <property type="entry name" value="P-loop containing nucleotide triphosphate hydrolases"/>
    <property type="match status" value="1"/>
</dbReference>
<dbReference type="PANTHER" id="PTHR42957">
    <property type="entry name" value="HELICASE MJ1565-RELATED"/>
    <property type="match status" value="1"/>
</dbReference>
<evidence type="ECO:0000313" key="1">
    <source>
        <dbReference type="EMBL" id="MPM13455.1"/>
    </source>
</evidence>
<comment type="caution">
    <text evidence="1">The sequence shown here is derived from an EMBL/GenBank/DDBJ whole genome shotgun (WGS) entry which is preliminary data.</text>
</comment>
<dbReference type="InterPro" id="IPR008571">
    <property type="entry name" value="HerA-like"/>
</dbReference>
<organism evidence="1">
    <name type="scientific">bioreactor metagenome</name>
    <dbReference type="NCBI Taxonomy" id="1076179"/>
    <lineage>
        <taxon>unclassified sequences</taxon>
        <taxon>metagenomes</taxon>
        <taxon>ecological metagenomes</taxon>
    </lineage>
</organism>